<sequence length="274" mass="31795">MSCQYEWCAAPQLWEHTRDEHMRTHHHNYYCGHIKRYYPVEYKDDDSVLLKCVCACTVDRYATWPSREHAEEHEEKIRQRGGEGDEQHRAHMASVRAPIPAQVIFAEDYEAENSPLPERMRRRRKIEARRDAIPNDDDDLYAAPLPPRQAAAVEDFHFSDYEDDGDAIVQPRLVPITPQRKLPYASPAHCSDEDEVYTTPLGTRRQIRCRVAAKMPSARREPILGTRENPWDRCTPVAKVKTEHFTPEVCFNSTPAFLRDLAVPETPPPKYGSW</sequence>
<comment type="caution">
    <text evidence="2">The sequence shown here is derived from an EMBL/GenBank/DDBJ whole genome shotgun (WGS) entry which is preliminary data.</text>
</comment>
<keyword evidence="3" id="KW-1185">Reference proteome</keyword>
<protein>
    <submittedName>
        <fullName evidence="2">Uncharacterized protein</fullName>
    </submittedName>
</protein>
<feature type="region of interest" description="Disordered" evidence="1">
    <location>
        <begin position="67"/>
        <end position="90"/>
    </location>
</feature>
<proteinExistence type="predicted"/>
<accession>A0A5J5F646</accession>
<dbReference type="Proteomes" id="UP000326924">
    <property type="component" value="Unassembled WGS sequence"/>
</dbReference>
<evidence type="ECO:0000256" key="1">
    <source>
        <dbReference type="SAM" id="MobiDB-lite"/>
    </source>
</evidence>
<reference evidence="2 3" key="1">
    <citation type="submission" date="2019-09" db="EMBL/GenBank/DDBJ databases">
        <title>Draft genome of the ectomycorrhizal ascomycete Sphaerosporella brunnea.</title>
        <authorList>
            <consortium name="DOE Joint Genome Institute"/>
            <person name="Benucci G.M."/>
            <person name="Marozzi G."/>
            <person name="Antonielli L."/>
            <person name="Sanchez S."/>
            <person name="Marco P."/>
            <person name="Wang X."/>
            <person name="Falini L.B."/>
            <person name="Barry K."/>
            <person name="Haridas S."/>
            <person name="Lipzen A."/>
            <person name="Labutti K."/>
            <person name="Grigoriev I.V."/>
            <person name="Murat C."/>
            <person name="Martin F."/>
            <person name="Albertini E."/>
            <person name="Donnini D."/>
            <person name="Bonito G."/>
        </authorList>
    </citation>
    <scope>NUCLEOTIDE SEQUENCE [LARGE SCALE GENOMIC DNA]</scope>
    <source>
        <strain evidence="2 3">Sb_GMNB300</strain>
    </source>
</reference>
<evidence type="ECO:0000313" key="3">
    <source>
        <dbReference type="Proteomes" id="UP000326924"/>
    </source>
</evidence>
<dbReference type="AlphaFoldDB" id="A0A5J5F646"/>
<dbReference type="InParanoid" id="A0A5J5F646"/>
<evidence type="ECO:0000313" key="2">
    <source>
        <dbReference type="EMBL" id="KAA8912200.1"/>
    </source>
</evidence>
<gene>
    <name evidence="2" type="ORF">FN846DRAFT_903702</name>
</gene>
<feature type="compositionally biased region" description="Basic and acidic residues" evidence="1">
    <location>
        <begin position="67"/>
        <end position="89"/>
    </location>
</feature>
<dbReference type="EMBL" id="VXIS01000026">
    <property type="protein sequence ID" value="KAA8912200.1"/>
    <property type="molecule type" value="Genomic_DNA"/>
</dbReference>
<name>A0A5J5F646_9PEZI</name>
<organism evidence="2 3">
    <name type="scientific">Sphaerosporella brunnea</name>
    <dbReference type="NCBI Taxonomy" id="1250544"/>
    <lineage>
        <taxon>Eukaryota</taxon>
        <taxon>Fungi</taxon>
        <taxon>Dikarya</taxon>
        <taxon>Ascomycota</taxon>
        <taxon>Pezizomycotina</taxon>
        <taxon>Pezizomycetes</taxon>
        <taxon>Pezizales</taxon>
        <taxon>Pyronemataceae</taxon>
        <taxon>Sphaerosporella</taxon>
    </lineage>
</organism>